<keyword evidence="5" id="KW-0046">Antibiotic resistance</keyword>
<name>A0A1T2X045_9BACL</name>
<keyword evidence="4" id="KW-0342">GTP-binding</keyword>
<protein>
    <submittedName>
        <fullName evidence="7">Elongation factor G</fullName>
    </submittedName>
</protein>
<dbReference type="AlphaFoldDB" id="A0A1T2X045"/>
<organism evidence="7 8">
    <name type="scientific">Paenibacillus selenitireducens</name>
    <dbReference type="NCBI Taxonomy" id="1324314"/>
    <lineage>
        <taxon>Bacteria</taxon>
        <taxon>Bacillati</taxon>
        <taxon>Bacillota</taxon>
        <taxon>Bacilli</taxon>
        <taxon>Bacillales</taxon>
        <taxon>Paenibacillaceae</taxon>
        <taxon>Paenibacillus</taxon>
    </lineage>
</organism>
<dbReference type="GO" id="GO:0003746">
    <property type="term" value="F:translation elongation factor activity"/>
    <property type="evidence" value="ECO:0007669"/>
    <property type="project" value="UniProtKB-KW"/>
</dbReference>
<evidence type="ECO:0000256" key="4">
    <source>
        <dbReference type="ARBA" id="ARBA00023134"/>
    </source>
</evidence>
<dbReference type="InterPro" id="IPR053905">
    <property type="entry name" value="EF-G-like_DII"/>
</dbReference>
<evidence type="ECO:0000313" key="8">
    <source>
        <dbReference type="Proteomes" id="UP000190188"/>
    </source>
</evidence>
<dbReference type="EMBL" id="MSZX01000020">
    <property type="protein sequence ID" value="OPA73259.1"/>
    <property type="molecule type" value="Genomic_DNA"/>
</dbReference>
<dbReference type="Gene3D" id="3.30.230.10">
    <property type="match status" value="1"/>
</dbReference>
<comment type="function">
    <text evidence="1">Abolishes the inhibitory effect of tetracyclin on protein synthesis by a non-covalent modification of the ribosomes.</text>
</comment>
<dbReference type="PRINTS" id="PR01037">
    <property type="entry name" value="TCRTETOQM"/>
</dbReference>
<dbReference type="CDD" id="cd03711">
    <property type="entry name" value="Tet_C"/>
    <property type="match status" value="1"/>
</dbReference>
<dbReference type="Gene3D" id="3.30.70.870">
    <property type="entry name" value="Elongation Factor G (Translational Gtpase), domain 3"/>
    <property type="match status" value="1"/>
</dbReference>
<sequence>MIPMNKTIGLLAHVDAGKTTFAEQLLYHTNSIRSRGRVDHQDAFLDSHAMEKARGITIFAGQAVMTYKNSTYYLMDTPGHVDFSAEMERAIQVMDYAVVIVSAVEGVEGHTETVWQLLEKYNIPTVLFINKIDRSGADVSAVLSEIHAQLTPHALHVNGSLLHGEMTEDVILFTAERDEELFEAYVEGKARSSQVTESMAQLIQERALFMVMSGSALLDQGMTEFMENVEHLTRTVYDDNQAFAAKVFKIRHDPQGSRVTFMKLTQGQMSVRDELTYTNGNGEEMTEKITSIRVYNGDKYTMADYAKAGQLIAVTGLTQARAGDGLGYLDTRAEYQLIAALKSKVIYPATYSVREVLHCFQVLDAEDPSLHVTWDEGLQELHVHVMGAIQLEVLEQVVRERFGMMVSFGTPEILYYETITKESRGYGHFEPLGHYAEVHLKLEPGVPNSGVVAMNACHADDLSNGYQHLILQHVTEAEHHGLLTGSPLTDVIVTLMTGRAHNKHTSGGDFREATRRALRQGLEQAEMVLLEPYYTFKIKVDLVHIGRVMSDIQQAHGSFDAPEMYEDKAILTGIAPVATFMQYGLELASFTKGKGALTLQLAGYQPCHQAEAVISERKYDKNADLVYTSSSIFCSKGQAYSVPWTEAERHMHIRDK</sequence>
<dbReference type="PROSITE" id="PS51722">
    <property type="entry name" value="G_TR_2"/>
    <property type="match status" value="1"/>
</dbReference>
<dbReference type="Proteomes" id="UP000190188">
    <property type="component" value="Unassembled WGS sequence"/>
</dbReference>
<dbReference type="InterPro" id="IPR031157">
    <property type="entry name" value="G_TR_CS"/>
</dbReference>
<evidence type="ECO:0000256" key="1">
    <source>
        <dbReference type="ARBA" id="ARBA00003987"/>
    </source>
</evidence>
<dbReference type="InterPro" id="IPR035647">
    <property type="entry name" value="EFG_III/V"/>
</dbReference>
<evidence type="ECO:0000256" key="5">
    <source>
        <dbReference type="ARBA" id="ARBA00023251"/>
    </source>
</evidence>
<evidence type="ECO:0000313" key="7">
    <source>
        <dbReference type="EMBL" id="OPA73259.1"/>
    </source>
</evidence>
<feature type="domain" description="Tr-type G" evidence="6">
    <location>
        <begin position="3"/>
        <end position="193"/>
    </location>
</feature>
<dbReference type="InterPro" id="IPR009000">
    <property type="entry name" value="Transl_B-barrel_sf"/>
</dbReference>
<dbReference type="OrthoDB" id="9801591at2"/>
<dbReference type="InterPro" id="IPR014721">
    <property type="entry name" value="Ribsml_uS5_D2-typ_fold_subgr"/>
</dbReference>
<dbReference type="InterPro" id="IPR005225">
    <property type="entry name" value="Small_GTP-bd"/>
</dbReference>
<dbReference type="InterPro" id="IPR027417">
    <property type="entry name" value="P-loop_NTPase"/>
</dbReference>
<dbReference type="PRINTS" id="PR00315">
    <property type="entry name" value="ELONGATNFCT"/>
</dbReference>
<evidence type="ECO:0000256" key="2">
    <source>
        <dbReference type="ARBA" id="ARBA00022741"/>
    </source>
</evidence>
<dbReference type="SUPFAM" id="SSF54211">
    <property type="entry name" value="Ribosomal protein S5 domain 2-like"/>
    <property type="match status" value="1"/>
</dbReference>
<keyword evidence="7" id="KW-0251">Elongation factor</keyword>
<dbReference type="STRING" id="1324314.BVG16_29720"/>
<dbReference type="PROSITE" id="PS00301">
    <property type="entry name" value="G_TR_1"/>
    <property type="match status" value="1"/>
</dbReference>
<dbReference type="InterPro" id="IPR020568">
    <property type="entry name" value="Ribosomal_Su5_D2-typ_SF"/>
</dbReference>
<dbReference type="Pfam" id="PF00009">
    <property type="entry name" value="GTP_EFTU"/>
    <property type="match status" value="1"/>
</dbReference>
<comment type="caution">
    <text evidence="7">The sequence shown here is derived from an EMBL/GenBank/DDBJ whole genome shotgun (WGS) entry which is preliminary data.</text>
</comment>
<dbReference type="InterPro" id="IPR000795">
    <property type="entry name" value="T_Tr_GTP-bd_dom"/>
</dbReference>
<dbReference type="GO" id="GO:0003924">
    <property type="term" value="F:GTPase activity"/>
    <property type="evidence" value="ECO:0007669"/>
    <property type="project" value="InterPro"/>
</dbReference>
<dbReference type="NCBIfam" id="TIGR00231">
    <property type="entry name" value="small_GTP"/>
    <property type="match status" value="1"/>
</dbReference>
<dbReference type="PANTHER" id="PTHR43261">
    <property type="entry name" value="TRANSLATION ELONGATION FACTOR G-RELATED"/>
    <property type="match status" value="1"/>
</dbReference>
<dbReference type="PANTHER" id="PTHR43261:SF1">
    <property type="entry name" value="RIBOSOME-RELEASING FACTOR 2, MITOCHONDRIAL"/>
    <property type="match status" value="1"/>
</dbReference>
<dbReference type="SUPFAM" id="SSF52540">
    <property type="entry name" value="P-loop containing nucleoside triphosphate hydrolases"/>
    <property type="match status" value="1"/>
</dbReference>
<dbReference type="GO" id="GO:0005525">
    <property type="term" value="F:GTP binding"/>
    <property type="evidence" value="ECO:0007669"/>
    <property type="project" value="UniProtKB-KW"/>
</dbReference>
<evidence type="ECO:0000256" key="3">
    <source>
        <dbReference type="ARBA" id="ARBA00022917"/>
    </source>
</evidence>
<dbReference type="GO" id="GO:0046677">
    <property type="term" value="P:response to antibiotic"/>
    <property type="evidence" value="ECO:0007669"/>
    <property type="project" value="UniProtKB-KW"/>
</dbReference>
<proteinExistence type="predicted"/>
<accession>A0A1T2X045</accession>
<dbReference type="SUPFAM" id="SSF50447">
    <property type="entry name" value="Translation proteins"/>
    <property type="match status" value="1"/>
</dbReference>
<dbReference type="SMART" id="SM00838">
    <property type="entry name" value="EFG_C"/>
    <property type="match status" value="1"/>
</dbReference>
<gene>
    <name evidence="7" type="ORF">BVG16_29720</name>
</gene>
<dbReference type="Gene3D" id="2.40.30.10">
    <property type="entry name" value="Translation factors"/>
    <property type="match status" value="1"/>
</dbReference>
<evidence type="ECO:0000259" key="6">
    <source>
        <dbReference type="PROSITE" id="PS51722"/>
    </source>
</evidence>
<dbReference type="Gene3D" id="3.40.50.300">
    <property type="entry name" value="P-loop containing nucleotide triphosphate hydrolases"/>
    <property type="match status" value="1"/>
</dbReference>
<dbReference type="SMART" id="SM00889">
    <property type="entry name" value="EFG_IV"/>
    <property type="match status" value="1"/>
</dbReference>
<dbReference type="GO" id="GO:0032790">
    <property type="term" value="P:ribosome disassembly"/>
    <property type="evidence" value="ECO:0007669"/>
    <property type="project" value="TreeGrafter"/>
</dbReference>
<keyword evidence="8" id="KW-1185">Reference proteome</keyword>
<keyword evidence="3" id="KW-0648">Protein biosynthesis</keyword>
<dbReference type="Pfam" id="PF03764">
    <property type="entry name" value="EFG_IV"/>
    <property type="match status" value="1"/>
</dbReference>
<dbReference type="Gene3D" id="3.30.70.240">
    <property type="match status" value="1"/>
</dbReference>
<dbReference type="Pfam" id="PF00679">
    <property type="entry name" value="EFG_C"/>
    <property type="match status" value="1"/>
</dbReference>
<dbReference type="SUPFAM" id="SSF54980">
    <property type="entry name" value="EF-G C-terminal domain-like"/>
    <property type="match status" value="2"/>
</dbReference>
<dbReference type="InterPro" id="IPR035650">
    <property type="entry name" value="Tet_C"/>
</dbReference>
<keyword evidence="2" id="KW-0547">Nucleotide-binding</keyword>
<dbReference type="Pfam" id="PF22042">
    <property type="entry name" value="EF-G_D2"/>
    <property type="match status" value="1"/>
</dbReference>
<dbReference type="InterPro" id="IPR000640">
    <property type="entry name" value="EFG_V-like"/>
</dbReference>
<dbReference type="InterPro" id="IPR005517">
    <property type="entry name" value="Transl_elong_EFG/EF2_IV"/>
</dbReference>
<reference evidence="7 8" key="1">
    <citation type="submission" date="2017-01" db="EMBL/GenBank/DDBJ databases">
        <title>Genome analysis of Paenibacillus selenitrireducens ES3-24.</title>
        <authorList>
            <person name="Xu D."/>
            <person name="Yao R."/>
            <person name="Zheng S."/>
        </authorList>
    </citation>
    <scope>NUCLEOTIDE SEQUENCE [LARGE SCALE GENOMIC DNA]</scope>
    <source>
        <strain evidence="7 8">ES3-24</strain>
    </source>
</reference>